<accession>A0A8J8T106</accession>
<keyword evidence="3" id="KW-1185">Reference proteome</keyword>
<keyword evidence="1" id="KW-0472">Membrane</keyword>
<dbReference type="EMBL" id="RRYP01011747">
    <property type="protein sequence ID" value="TNV77538.1"/>
    <property type="molecule type" value="Genomic_DNA"/>
</dbReference>
<feature type="transmembrane region" description="Helical" evidence="1">
    <location>
        <begin position="252"/>
        <end position="273"/>
    </location>
</feature>
<feature type="transmembrane region" description="Helical" evidence="1">
    <location>
        <begin position="294"/>
        <end position="313"/>
    </location>
</feature>
<sequence>MNNHPQILQEESESSIFDFEIVLFSPCIHNIQVFIHALKEQLEFQENEMDLHQSYLYPVSCGKTLEIVPSVEMLYSNIIQLPVLHEINPSIGRRQISGFSRNTYPLGALFLLDVGQEGSLDEMLEYLGTSMARPFNTLNYRAIIIAGFRTSNKSTVSYEEASQKFGELSQFLVPCYYFEVDLKTMFNISDMLNFMAKELQVAVEYQIQQMMNDWLRIYRLNWLIIAIVLSLELCNCTALYKIMKTDDWQGPSLNLCTILIEIISRAGTLIYLIKSDWLEIVYRMFFIINYTMRLAFTLWFLFGVCYLIISMIFSTEWMITLYLMLLNFAISLILCNLGWQLYKVSERFRLLCHWGVPMFPGYRLN</sequence>
<dbReference type="Proteomes" id="UP000785679">
    <property type="component" value="Unassembled WGS sequence"/>
</dbReference>
<evidence type="ECO:0000313" key="3">
    <source>
        <dbReference type="Proteomes" id="UP000785679"/>
    </source>
</evidence>
<protein>
    <submittedName>
        <fullName evidence="2">Uncharacterized protein</fullName>
    </submittedName>
</protein>
<evidence type="ECO:0000256" key="1">
    <source>
        <dbReference type="SAM" id="Phobius"/>
    </source>
</evidence>
<organism evidence="2 3">
    <name type="scientific">Halteria grandinella</name>
    <dbReference type="NCBI Taxonomy" id="5974"/>
    <lineage>
        <taxon>Eukaryota</taxon>
        <taxon>Sar</taxon>
        <taxon>Alveolata</taxon>
        <taxon>Ciliophora</taxon>
        <taxon>Intramacronucleata</taxon>
        <taxon>Spirotrichea</taxon>
        <taxon>Stichotrichia</taxon>
        <taxon>Sporadotrichida</taxon>
        <taxon>Halteriidae</taxon>
        <taxon>Halteria</taxon>
    </lineage>
</organism>
<feature type="transmembrane region" description="Helical" evidence="1">
    <location>
        <begin position="319"/>
        <end position="339"/>
    </location>
</feature>
<evidence type="ECO:0000313" key="2">
    <source>
        <dbReference type="EMBL" id="TNV77538.1"/>
    </source>
</evidence>
<proteinExistence type="predicted"/>
<comment type="caution">
    <text evidence="2">The sequence shown here is derived from an EMBL/GenBank/DDBJ whole genome shotgun (WGS) entry which is preliminary data.</text>
</comment>
<keyword evidence="1" id="KW-1133">Transmembrane helix</keyword>
<feature type="transmembrane region" description="Helical" evidence="1">
    <location>
        <begin position="220"/>
        <end position="240"/>
    </location>
</feature>
<reference evidence="2" key="1">
    <citation type="submission" date="2019-06" db="EMBL/GenBank/DDBJ databases">
        <authorList>
            <person name="Zheng W."/>
        </authorList>
    </citation>
    <scope>NUCLEOTIDE SEQUENCE</scope>
    <source>
        <strain evidence="2">QDHG01</strain>
    </source>
</reference>
<dbReference type="AlphaFoldDB" id="A0A8J8T106"/>
<gene>
    <name evidence="2" type="ORF">FGO68_gene13727</name>
</gene>
<name>A0A8J8T106_HALGN</name>
<keyword evidence="1" id="KW-0812">Transmembrane</keyword>